<dbReference type="GO" id="GO:0017183">
    <property type="term" value="P:protein histidyl modification to diphthamide"/>
    <property type="evidence" value="ECO:0007669"/>
    <property type="project" value="TreeGrafter"/>
</dbReference>
<evidence type="ECO:0000256" key="6">
    <source>
        <dbReference type="ARBA" id="ARBA00039131"/>
    </source>
</evidence>
<evidence type="ECO:0000256" key="5">
    <source>
        <dbReference type="ARBA" id="ARBA00038092"/>
    </source>
</evidence>
<dbReference type="PROSITE" id="PS00678">
    <property type="entry name" value="WD_REPEATS_1"/>
    <property type="match status" value="1"/>
</dbReference>
<organism evidence="9 10">
    <name type="scientific">Mucor saturninus</name>
    <dbReference type="NCBI Taxonomy" id="64648"/>
    <lineage>
        <taxon>Eukaryota</taxon>
        <taxon>Fungi</taxon>
        <taxon>Fungi incertae sedis</taxon>
        <taxon>Mucoromycota</taxon>
        <taxon>Mucoromycotina</taxon>
        <taxon>Mucoromycetes</taxon>
        <taxon>Mucorales</taxon>
        <taxon>Mucorineae</taxon>
        <taxon>Mucoraceae</taxon>
        <taxon>Mucor</taxon>
    </lineage>
</organism>
<keyword evidence="2 8" id="KW-0853">WD repeat</keyword>
<dbReference type="SUPFAM" id="SSF50978">
    <property type="entry name" value="WD40 repeat-like"/>
    <property type="match status" value="1"/>
</dbReference>
<feature type="repeat" description="WD" evidence="8">
    <location>
        <begin position="209"/>
        <end position="251"/>
    </location>
</feature>
<dbReference type="Proteomes" id="UP000603453">
    <property type="component" value="Unassembled WGS sequence"/>
</dbReference>
<evidence type="ECO:0000313" key="9">
    <source>
        <dbReference type="EMBL" id="KAG2191916.1"/>
    </source>
</evidence>
<dbReference type="InterPro" id="IPR001680">
    <property type="entry name" value="WD40_rpt"/>
</dbReference>
<dbReference type="InterPro" id="IPR015943">
    <property type="entry name" value="WD40/YVTN_repeat-like_dom_sf"/>
</dbReference>
<gene>
    <name evidence="9" type="ORF">INT47_003352</name>
</gene>
<dbReference type="EMBL" id="JAEPRD010000338">
    <property type="protein sequence ID" value="KAG2191916.1"/>
    <property type="molecule type" value="Genomic_DNA"/>
</dbReference>
<proteinExistence type="inferred from homology"/>
<keyword evidence="3" id="KW-0677">Repeat</keyword>
<dbReference type="PANTHER" id="PTHR46042">
    <property type="entry name" value="DIPHTHINE METHYLTRANSFERASE"/>
    <property type="match status" value="1"/>
</dbReference>
<comment type="catalytic activity">
    <reaction evidence="7">
        <text>diphthine methyl ester-[translation elongation factor 2] + H2O = diphthine-[translation elongation factor 2] + methanol + H(+)</text>
        <dbReference type="Rhea" id="RHEA:42656"/>
        <dbReference type="Rhea" id="RHEA-COMP:10172"/>
        <dbReference type="Rhea" id="RHEA-COMP:10173"/>
        <dbReference type="ChEBI" id="CHEBI:15377"/>
        <dbReference type="ChEBI" id="CHEBI:15378"/>
        <dbReference type="ChEBI" id="CHEBI:17790"/>
        <dbReference type="ChEBI" id="CHEBI:79005"/>
        <dbReference type="ChEBI" id="CHEBI:82696"/>
        <dbReference type="EC" id="3.1.1.97"/>
    </reaction>
</comment>
<dbReference type="Pfam" id="PF00400">
    <property type="entry name" value="WD40"/>
    <property type="match status" value="1"/>
</dbReference>
<dbReference type="GO" id="GO:0005737">
    <property type="term" value="C:cytoplasm"/>
    <property type="evidence" value="ECO:0007669"/>
    <property type="project" value="TreeGrafter"/>
</dbReference>
<keyword evidence="4" id="KW-0378">Hydrolase</keyword>
<dbReference type="SMART" id="SM00320">
    <property type="entry name" value="WD40"/>
    <property type="match status" value="4"/>
</dbReference>
<dbReference type="InterPro" id="IPR019775">
    <property type="entry name" value="WD40_repeat_CS"/>
</dbReference>
<evidence type="ECO:0000256" key="1">
    <source>
        <dbReference type="ARBA" id="ARBA00005156"/>
    </source>
</evidence>
<evidence type="ECO:0000256" key="2">
    <source>
        <dbReference type="ARBA" id="ARBA00022574"/>
    </source>
</evidence>
<comment type="similarity">
    <text evidence="5">Belongs to the DPH7 family.</text>
</comment>
<keyword evidence="10" id="KW-1185">Reference proteome</keyword>
<evidence type="ECO:0000256" key="4">
    <source>
        <dbReference type="ARBA" id="ARBA00022801"/>
    </source>
</evidence>
<accession>A0A8H7UMW0</accession>
<dbReference type="OrthoDB" id="1930760at2759"/>
<evidence type="ECO:0000313" key="10">
    <source>
        <dbReference type="Proteomes" id="UP000603453"/>
    </source>
</evidence>
<dbReference type="PROSITE" id="PS50082">
    <property type="entry name" value="WD_REPEATS_2"/>
    <property type="match status" value="1"/>
</dbReference>
<dbReference type="AlphaFoldDB" id="A0A8H7UMW0"/>
<dbReference type="PANTHER" id="PTHR46042:SF1">
    <property type="entry name" value="DIPHTHINE METHYLTRANSFERASE"/>
    <property type="match status" value="1"/>
</dbReference>
<evidence type="ECO:0000256" key="3">
    <source>
        <dbReference type="ARBA" id="ARBA00022737"/>
    </source>
</evidence>
<comment type="pathway">
    <text evidence="1">Protein modification; peptidyl-diphthamide biosynthesis.</text>
</comment>
<dbReference type="Gene3D" id="2.130.10.10">
    <property type="entry name" value="YVTN repeat-like/Quinoprotein amine dehydrogenase"/>
    <property type="match status" value="1"/>
</dbReference>
<dbReference type="PROSITE" id="PS50294">
    <property type="entry name" value="WD_REPEATS_REGION"/>
    <property type="match status" value="1"/>
</dbReference>
<name>A0A8H7UMW0_9FUNG</name>
<protein>
    <recommendedName>
        <fullName evidence="6">methylated diphthine methylhydrolase</fullName>
        <ecNumber evidence="6">3.1.1.97</ecNumber>
    </recommendedName>
</protein>
<dbReference type="InterPro" id="IPR052415">
    <property type="entry name" value="Diphthine_MTase"/>
</dbReference>
<evidence type="ECO:0000256" key="8">
    <source>
        <dbReference type="PROSITE-ProRule" id="PRU00221"/>
    </source>
</evidence>
<reference evidence="9" key="1">
    <citation type="submission" date="2020-12" db="EMBL/GenBank/DDBJ databases">
        <title>Metabolic potential, ecology and presence of endohyphal bacteria is reflected in genomic diversity of Mucoromycotina.</title>
        <authorList>
            <person name="Muszewska A."/>
            <person name="Okrasinska A."/>
            <person name="Steczkiewicz K."/>
            <person name="Drgas O."/>
            <person name="Orlowska M."/>
            <person name="Perlinska-Lenart U."/>
            <person name="Aleksandrzak-Piekarczyk T."/>
            <person name="Szatraj K."/>
            <person name="Zielenkiewicz U."/>
            <person name="Pilsyk S."/>
            <person name="Malc E."/>
            <person name="Mieczkowski P."/>
            <person name="Kruszewska J.S."/>
            <person name="Biernat P."/>
            <person name="Pawlowska J."/>
        </authorList>
    </citation>
    <scope>NUCLEOTIDE SEQUENCE</scope>
    <source>
        <strain evidence="9">WA0000017839</strain>
    </source>
</reference>
<sequence length="336" mass="37555">MTQAASIASFDTGYSADSTEFCPFKDHTQYLAVGTYQLTDEQEANVRIRKGKTYLFDVTQPLIPQQTIETPAVLDMKWSHALVNDKQVLGIADAQGGVHLYGFNENTLEKVDHVQATDDPSTLCLSLDWASRLNKTDGRIVTSHSNGTVNILTPTESGYVVGEDWHAHDLEAWIAAFDYWNTNVVYSGADDGLFKGWDVRDPSTPTFVYKRHMMGVTTMQSNPNKEHVLATGSYDETIYIWDTRSMRAPVQTCQTPGGGIWRLKWHPTNENRLLSASMHAGAFVVDLKQDEEPMVSTSFLDHTSMAYGADWSFADTSLVASCSFYDHCMHLWKAAD</sequence>
<dbReference type="EC" id="3.1.1.97" evidence="6"/>
<dbReference type="InterPro" id="IPR036322">
    <property type="entry name" value="WD40_repeat_dom_sf"/>
</dbReference>
<dbReference type="GO" id="GO:0061685">
    <property type="term" value="F:diphthine methylesterase activity"/>
    <property type="evidence" value="ECO:0007669"/>
    <property type="project" value="UniProtKB-EC"/>
</dbReference>
<evidence type="ECO:0000256" key="7">
    <source>
        <dbReference type="ARBA" id="ARBA00047551"/>
    </source>
</evidence>
<comment type="caution">
    <text evidence="9">The sequence shown here is derived from an EMBL/GenBank/DDBJ whole genome shotgun (WGS) entry which is preliminary data.</text>
</comment>